<sequence>MTRTARDSTTITTDTASKEHTTMSVRRIAAASTLVALAVAVPTLPAQAAPADDPARPEHASQSALVAQVRAATARFHDVDVAIAEGYVDTHECSASADGAMGIHFVNPALIAPGAPVDPTRPPVLMYGPSASGDLELWGVEFFEPDVGQPTPVFGTVAFDGPMPGHDPEMPVHYDLHVWTGKHNPSGLYAPFNPSLSC</sequence>
<keyword evidence="3" id="KW-1185">Reference proteome</keyword>
<proteinExistence type="predicted"/>
<gene>
    <name evidence="2" type="ORF">GJR97_16705</name>
</gene>
<dbReference type="AlphaFoldDB" id="A0A6L5R5R5"/>
<accession>A0A6L5R5R5</accession>
<name>A0A6L5R5R5_9MICO</name>
<evidence type="ECO:0000256" key="1">
    <source>
        <dbReference type="SAM" id="SignalP"/>
    </source>
</evidence>
<dbReference type="EMBL" id="WKJD01000021">
    <property type="protein sequence ID" value="MRX45352.1"/>
    <property type="molecule type" value="Genomic_DNA"/>
</dbReference>
<dbReference type="RefSeq" id="WP_154347893.1">
    <property type="nucleotide sequence ID" value="NZ_WKJD01000021.1"/>
</dbReference>
<feature type="signal peptide" evidence="1">
    <location>
        <begin position="1"/>
        <end position="48"/>
    </location>
</feature>
<reference evidence="2 3" key="1">
    <citation type="submission" date="2019-11" db="EMBL/GenBank/DDBJ databases">
        <title>Agromyces kandeliae sp. nov., isolated from mangrove soil.</title>
        <authorList>
            <person name="Wang R."/>
        </authorList>
    </citation>
    <scope>NUCLEOTIDE SEQUENCE [LARGE SCALE GENOMIC DNA]</scope>
    <source>
        <strain evidence="2 3">Q22</strain>
    </source>
</reference>
<keyword evidence="1" id="KW-0732">Signal</keyword>
<protein>
    <submittedName>
        <fullName evidence="2">Uncharacterized protein</fullName>
    </submittedName>
</protein>
<feature type="chain" id="PRO_5026787657" evidence="1">
    <location>
        <begin position="49"/>
        <end position="198"/>
    </location>
</feature>
<evidence type="ECO:0000313" key="3">
    <source>
        <dbReference type="Proteomes" id="UP000476511"/>
    </source>
</evidence>
<evidence type="ECO:0000313" key="2">
    <source>
        <dbReference type="EMBL" id="MRX45352.1"/>
    </source>
</evidence>
<dbReference type="Proteomes" id="UP000476511">
    <property type="component" value="Unassembled WGS sequence"/>
</dbReference>
<organism evidence="2 3">
    <name type="scientific">Agromyces kandeliae</name>
    <dbReference type="NCBI Taxonomy" id="2666141"/>
    <lineage>
        <taxon>Bacteria</taxon>
        <taxon>Bacillati</taxon>
        <taxon>Actinomycetota</taxon>
        <taxon>Actinomycetes</taxon>
        <taxon>Micrococcales</taxon>
        <taxon>Microbacteriaceae</taxon>
        <taxon>Agromyces</taxon>
    </lineage>
</organism>
<comment type="caution">
    <text evidence="2">The sequence shown here is derived from an EMBL/GenBank/DDBJ whole genome shotgun (WGS) entry which is preliminary data.</text>
</comment>